<accession>A0AAV6RUD0</accession>
<comment type="caution">
    <text evidence="1">The sequence shown here is derived from an EMBL/GenBank/DDBJ whole genome shotgun (WGS) entry which is preliminary data.</text>
</comment>
<dbReference type="AlphaFoldDB" id="A0AAV6RUD0"/>
<proteinExistence type="predicted"/>
<evidence type="ECO:0000313" key="1">
    <source>
        <dbReference type="EMBL" id="KAG7507406.1"/>
    </source>
</evidence>
<reference evidence="1 2" key="1">
    <citation type="journal article" date="2021" name="Sci. Rep.">
        <title>Chromosome anchoring in Senegalese sole (Solea senegalensis) reveals sex-associated markers and genome rearrangements in flatfish.</title>
        <authorList>
            <person name="Guerrero-Cozar I."/>
            <person name="Gomez-Garrido J."/>
            <person name="Berbel C."/>
            <person name="Martinez-Blanch J.F."/>
            <person name="Alioto T."/>
            <person name="Claros M.G."/>
            <person name="Gagnaire P.A."/>
            <person name="Manchado M."/>
        </authorList>
    </citation>
    <scope>NUCLEOTIDE SEQUENCE [LARGE SCALE GENOMIC DNA]</scope>
    <source>
        <strain evidence="1">Sse05_10M</strain>
    </source>
</reference>
<dbReference type="EMBL" id="JAGKHQ010000010">
    <property type="protein sequence ID" value="KAG7507406.1"/>
    <property type="molecule type" value="Genomic_DNA"/>
</dbReference>
<gene>
    <name evidence="1" type="ORF">JOB18_033477</name>
</gene>
<name>A0AAV6RUD0_SOLSE</name>
<dbReference type="Proteomes" id="UP000693946">
    <property type="component" value="Linkage Group LG18"/>
</dbReference>
<organism evidence="1 2">
    <name type="scientific">Solea senegalensis</name>
    <name type="common">Senegalese sole</name>
    <dbReference type="NCBI Taxonomy" id="28829"/>
    <lineage>
        <taxon>Eukaryota</taxon>
        <taxon>Metazoa</taxon>
        <taxon>Chordata</taxon>
        <taxon>Craniata</taxon>
        <taxon>Vertebrata</taxon>
        <taxon>Euteleostomi</taxon>
        <taxon>Actinopterygii</taxon>
        <taxon>Neopterygii</taxon>
        <taxon>Teleostei</taxon>
        <taxon>Neoteleostei</taxon>
        <taxon>Acanthomorphata</taxon>
        <taxon>Carangaria</taxon>
        <taxon>Pleuronectiformes</taxon>
        <taxon>Pleuronectoidei</taxon>
        <taxon>Soleidae</taxon>
        <taxon>Solea</taxon>
    </lineage>
</organism>
<evidence type="ECO:0000313" key="2">
    <source>
        <dbReference type="Proteomes" id="UP000693946"/>
    </source>
</evidence>
<sequence length="53" mass="5820">MSLTSQRQHFISCCTKSTTIKLHCRCCTAKGIHAGFRPDLVQAVLAELRSSAI</sequence>
<keyword evidence="2" id="KW-1185">Reference proteome</keyword>
<protein>
    <submittedName>
        <fullName evidence="1">Uncharacterized protein</fullName>
    </submittedName>
</protein>